<dbReference type="Gene3D" id="1.10.10.10">
    <property type="entry name" value="Winged helix-like DNA-binding domain superfamily/Winged helix DNA-binding domain"/>
    <property type="match status" value="1"/>
</dbReference>
<dbReference type="InterPro" id="IPR036388">
    <property type="entry name" value="WH-like_DNA-bd_sf"/>
</dbReference>
<dbReference type="InterPro" id="IPR007627">
    <property type="entry name" value="RNA_pol_sigma70_r2"/>
</dbReference>
<evidence type="ECO:0000256" key="1">
    <source>
        <dbReference type="ARBA" id="ARBA00010641"/>
    </source>
</evidence>
<evidence type="ECO:0000259" key="6">
    <source>
        <dbReference type="Pfam" id="PF04542"/>
    </source>
</evidence>
<dbReference type="SUPFAM" id="SSF88659">
    <property type="entry name" value="Sigma3 and sigma4 domains of RNA polymerase sigma factors"/>
    <property type="match status" value="1"/>
</dbReference>
<dbReference type="InterPro" id="IPR013249">
    <property type="entry name" value="RNA_pol_sigma70_r4_t2"/>
</dbReference>
<organism evidence="8 9">
    <name type="scientific">Paenibacillus apiarius</name>
    <dbReference type="NCBI Taxonomy" id="46240"/>
    <lineage>
        <taxon>Bacteria</taxon>
        <taxon>Bacillati</taxon>
        <taxon>Bacillota</taxon>
        <taxon>Bacilli</taxon>
        <taxon>Bacillales</taxon>
        <taxon>Paenibacillaceae</taxon>
        <taxon>Paenibacillus</taxon>
    </lineage>
</organism>
<dbReference type="Gene3D" id="1.10.1740.10">
    <property type="match status" value="1"/>
</dbReference>
<dbReference type="SUPFAM" id="SSF88946">
    <property type="entry name" value="Sigma2 domain of RNA polymerase sigma factors"/>
    <property type="match status" value="1"/>
</dbReference>
<dbReference type="InterPro" id="IPR014284">
    <property type="entry name" value="RNA_pol_sigma-70_dom"/>
</dbReference>
<dbReference type="InterPro" id="IPR013324">
    <property type="entry name" value="RNA_pol_sigma_r3/r4-like"/>
</dbReference>
<keyword evidence="3" id="KW-0731">Sigma factor</keyword>
<evidence type="ECO:0000256" key="3">
    <source>
        <dbReference type="ARBA" id="ARBA00023082"/>
    </source>
</evidence>
<dbReference type="GeneID" id="77003247"/>
<dbReference type="PANTHER" id="PTHR43133">
    <property type="entry name" value="RNA POLYMERASE ECF-TYPE SIGMA FACTO"/>
    <property type="match status" value="1"/>
</dbReference>
<dbReference type="PANTHER" id="PTHR43133:SF8">
    <property type="entry name" value="RNA POLYMERASE SIGMA FACTOR HI_1459-RELATED"/>
    <property type="match status" value="1"/>
</dbReference>
<dbReference type="RefSeq" id="WP_240463672.1">
    <property type="nucleotide sequence ID" value="NZ_JAFFHZ010000001.1"/>
</dbReference>
<dbReference type="NCBIfam" id="TIGR02937">
    <property type="entry name" value="sigma70-ECF"/>
    <property type="match status" value="1"/>
</dbReference>
<comment type="similarity">
    <text evidence="1">Belongs to the sigma-70 factor family. ECF subfamily.</text>
</comment>
<name>A0ABT4DXZ6_9BACL</name>
<feature type="domain" description="RNA polymerase sigma-70 region 2" evidence="6">
    <location>
        <begin position="65"/>
        <end position="131"/>
    </location>
</feature>
<keyword evidence="5" id="KW-0804">Transcription</keyword>
<accession>A0ABT4DXZ6</accession>
<evidence type="ECO:0000256" key="5">
    <source>
        <dbReference type="ARBA" id="ARBA00023163"/>
    </source>
</evidence>
<evidence type="ECO:0000256" key="2">
    <source>
        <dbReference type="ARBA" id="ARBA00023015"/>
    </source>
</evidence>
<gene>
    <name evidence="8" type="ORF">M5X09_21680</name>
</gene>
<dbReference type="Pfam" id="PF08281">
    <property type="entry name" value="Sigma70_r4_2"/>
    <property type="match status" value="1"/>
</dbReference>
<proteinExistence type="inferred from homology"/>
<dbReference type="CDD" id="cd06171">
    <property type="entry name" value="Sigma70_r4"/>
    <property type="match status" value="1"/>
</dbReference>
<reference evidence="8 9" key="1">
    <citation type="submission" date="2022-05" db="EMBL/GenBank/DDBJ databases">
        <title>Genome Sequencing of Bee-Associated Microbes.</title>
        <authorList>
            <person name="Dunlap C."/>
        </authorList>
    </citation>
    <scope>NUCLEOTIDE SEQUENCE [LARGE SCALE GENOMIC DNA]</scope>
    <source>
        <strain evidence="8 9">NRRL NRS-1438</strain>
    </source>
</reference>
<evidence type="ECO:0000256" key="4">
    <source>
        <dbReference type="ARBA" id="ARBA00023125"/>
    </source>
</evidence>
<protein>
    <submittedName>
        <fullName evidence="8">Sigma-70 family RNA polymerase sigma factor</fullName>
    </submittedName>
</protein>
<evidence type="ECO:0000313" key="8">
    <source>
        <dbReference type="EMBL" id="MCY9522232.1"/>
    </source>
</evidence>
<evidence type="ECO:0000313" key="9">
    <source>
        <dbReference type="Proteomes" id="UP001207626"/>
    </source>
</evidence>
<sequence>MNAHLCTVPAAGVLVGSRVIFNMEQVVAPFLLRREDWGELYMGQWLYLLQRNVMNADADTQELVYHSFHELVYRDIYAILRDHGLTEDVIQDSFMKAVAHGPKVRHAPGMRTWLKRVACNTALDAIRKNRKYRQMVTLDFFRDPAVSILLPDTGPSIAHLVEDRFRDKLLHQSIRELQSDYQVLLLLHYFEEKSYKEMSQELHLSEQVISQRLARARKKLRHKLMRKWC</sequence>
<keyword evidence="4" id="KW-0238">DNA-binding</keyword>
<evidence type="ECO:0000259" key="7">
    <source>
        <dbReference type="Pfam" id="PF08281"/>
    </source>
</evidence>
<dbReference type="InterPro" id="IPR039425">
    <property type="entry name" value="RNA_pol_sigma-70-like"/>
</dbReference>
<comment type="caution">
    <text evidence="8">The sequence shown here is derived from an EMBL/GenBank/DDBJ whole genome shotgun (WGS) entry which is preliminary data.</text>
</comment>
<keyword evidence="9" id="KW-1185">Reference proteome</keyword>
<feature type="domain" description="RNA polymerase sigma factor 70 region 4 type 2" evidence="7">
    <location>
        <begin position="169"/>
        <end position="220"/>
    </location>
</feature>
<dbReference type="InterPro" id="IPR013325">
    <property type="entry name" value="RNA_pol_sigma_r2"/>
</dbReference>
<dbReference type="Proteomes" id="UP001207626">
    <property type="component" value="Unassembled WGS sequence"/>
</dbReference>
<dbReference type="Pfam" id="PF04542">
    <property type="entry name" value="Sigma70_r2"/>
    <property type="match status" value="1"/>
</dbReference>
<dbReference type="EMBL" id="JAMDLW010000032">
    <property type="protein sequence ID" value="MCY9522232.1"/>
    <property type="molecule type" value="Genomic_DNA"/>
</dbReference>
<keyword evidence="2" id="KW-0805">Transcription regulation</keyword>